<comment type="caution">
    <text evidence="2">The sequence shown here is derived from an EMBL/GenBank/DDBJ whole genome shotgun (WGS) entry which is preliminary data.</text>
</comment>
<feature type="region of interest" description="Disordered" evidence="1">
    <location>
        <begin position="1"/>
        <end position="23"/>
    </location>
</feature>
<evidence type="ECO:0000256" key="1">
    <source>
        <dbReference type="SAM" id="MobiDB-lite"/>
    </source>
</evidence>
<reference evidence="2" key="2">
    <citation type="submission" date="2021-09" db="EMBL/GenBank/DDBJ databases">
        <authorList>
            <person name="Jia N."/>
            <person name="Wang J."/>
            <person name="Shi W."/>
            <person name="Du L."/>
            <person name="Sun Y."/>
            <person name="Zhan W."/>
            <person name="Jiang J."/>
            <person name="Wang Q."/>
            <person name="Zhang B."/>
            <person name="Ji P."/>
            <person name="Sakyi L.B."/>
            <person name="Cui X."/>
            <person name="Yuan T."/>
            <person name="Jiang B."/>
            <person name="Yang W."/>
            <person name="Lam T.T.-Y."/>
            <person name="Chang Q."/>
            <person name="Ding S."/>
            <person name="Wang X."/>
            <person name="Zhu J."/>
            <person name="Ruan X."/>
            <person name="Zhao L."/>
            <person name="Wei J."/>
            <person name="Que T."/>
            <person name="Du C."/>
            <person name="Cheng J."/>
            <person name="Dai P."/>
            <person name="Han X."/>
            <person name="Huang E."/>
            <person name="Gao Y."/>
            <person name="Liu J."/>
            <person name="Shao H."/>
            <person name="Ye R."/>
            <person name="Li L."/>
            <person name="Wei W."/>
            <person name="Wang X."/>
            <person name="Wang C."/>
            <person name="Huo Q."/>
            <person name="Li W."/>
            <person name="Guo W."/>
            <person name="Chen H."/>
            <person name="Chen S."/>
            <person name="Zhou L."/>
            <person name="Zhou L."/>
            <person name="Ni X."/>
            <person name="Tian J."/>
            <person name="Zhou Y."/>
            <person name="Sheng Y."/>
            <person name="Liu T."/>
            <person name="Pan Y."/>
            <person name="Xia L."/>
            <person name="Li J."/>
            <person name="Zhao F."/>
            <person name="Cao W."/>
        </authorList>
    </citation>
    <scope>NUCLEOTIDE SEQUENCE</scope>
    <source>
        <strain evidence="2">Rsan-2018</strain>
        <tissue evidence="2">Larvae</tissue>
    </source>
</reference>
<dbReference type="EMBL" id="JABSTV010001250">
    <property type="protein sequence ID" value="KAH7956796.1"/>
    <property type="molecule type" value="Genomic_DNA"/>
</dbReference>
<protein>
    <submittedName>
        <fullName evidence="2">Uncharacterized protein</fullName>
    </submittedName>
</protein>
<gene>
    <name evidence="2" type="ORF">HPB52_012789</name>
</gene>
<organism evidence="2 3">
    <name type="scientific">Rhipicephalus sanguineus</name>
    <name type="common">Brown dog tick</name>
    <name type="synonym">Ixodes sanguineus</name>
    <dbReference type="NCBI Taxonomy" id="34632"/>
    <lineage>
        <taxon>Eukaryota</taxon>
        <taxon>Metazoa</taxon>
        <taxon>Ecdysozoa</taxon>
        <taxon>Arthropoda</taxon>
        <taxon>Chelicerata</taxon>
        <taxon>Arachnida</taxon>
        <taxon>Acari</taxon>
        <taxon>Parasitiformes</taxon>
        <taxon>Ixodida</taxon>
        <taxon>Ixodoidea</taxon>
        <taxon>Ixodidae</taxon>
        <taxon>Rhipicephalinae</taxon>
        <taxon>Rhipicephalus</taxon>
        <taxon>Rhipicephalus</taxon>
    </lineage>
</organism>
<proteinExistence type="predicted"/>
<sequence length="180" mass="19669">MNNQDVQSGDARADSDNESGVTGETVREAHFPVGAGHSDGVTVRELLNALMEKDRVLTALLERLAPSATPQPVSAGTPGGIAAFQLQQVSWRRLSIMVAMTSSHLTLEAFLRSSDFWEWKLTFSIKEGPIKSLVLIARSSPPLILVWKSLHSFADEFSEQHALPTCASLDHHEGRDHDNA</sequence>
<evidence type="ECO:0000313" key="3">
    <source>
        <dbReference type="Proteomes" id="UP000821837"/>
    </source>
</evidence>
<accession>A0A9D4SX74</accession>
<keyword evidence="3" id="KW-1185">Reference proteome</keyword>
<dbReference type="Proteomes" id="UP000821837">
    <property type="component" value="Unassembled WGS sequence"/>
</dbReference>
<evidence type="ECO:0000313" key="2">
    <source>
        <dbReference type="EMBL" id="KAH7956796.1"/>
    </source>
</evidence>
<reference evidence="2" key="1">
    <citation type="journal article" date="2020" name="Cell">
        <title>Large-Scale Comparative Analyses of Tick Genomes Elucidate Their Genetic Diversity and Vector Capacities.</title>
        <authorList>
            <consortium name="Tick Genome and Microbiome Consortium (TIGMIC)"/>
            <person name="Jia N."/>
            <person name="Wang J."/>
            <person name="Shi W."/>
            <person name="Du L."/>
            <person name="Sun Y."/>
            <person name="Zhan W."/>
            <person name="Jiang J.F."/>
            <person name="Wang Q."/>
            <person name="Zhang B."/>
            <person name="Ji P."/>
            <person name="Bell-Sakyi L."/>
            <person name="Cui X.M."/>
            <person name="Yuan T.T."/>
            <person name="Jiang B.G."/>
            <person name="Yang W.F."/>
            <person name="Lam T.T."/>
            <person name="Chang Q.C."/>
            <person name="Ding S.J."/>
            <person name="Wang X.J."/>
            <person name="Zhu J.G."/>
            <person name="Ruan X.D."/>
            <person name="Zhao L."/>
            <person name="Wei J.T."/>
            <person name="Ye R.Z."/>
            <person name="Que T.C."/>
            <person name="Du C.H."/>
            <person name="Zhou Y.H."/>
            <person name="Cheng J.X."/>
            <person name="Dai P.F."/>
            <person name="Guo W.B."/>
            <person name="Han X.H."/>
            <person name="Huang E.J."/>
            <person name="Li L.F."/>
            <person name="Wei W."/>
            <person name="Gao Y.C."/>
            <person name="Liu J.Z."/>
            <person name="Shao H.Z."/>
            <person name="Wang X."/>
            <person name="Wang C.C."/>
            <person name="Yang T.C."/>
            <person name="Huo Q.B."/>
            <person name="Li W."/>
            <person name="Chen H.Y."/>
            <person name="Chen S.E."/>
            <person name="Zhou L.G."/>
            <person name="Ni X.B."/>
            <person name="Tian J.H."/>
            <person name="Sheng Y."/>
            <person name="Liu T."/>
            <person name="Pan Y.S."/>
            <person name="Xia L.Y."/>
            <person name="Li J."/>
            <person name="Zhao F."/>
            <person name="Cao W.C."/>
        </authorList>
    </citation>
    <scope>NUCLEOTIDE SEQUENCE</scope>
    <source>
        <strain evidence="2">Rsan-2018</strain>
    </source>
</reference>
<name>A0A9D4SX74_RHISA</name>
<dbReference type="AlphaFoldDB" id="A0A9D4SX74"/>